<feature type="transmembrane region" description="Helical" evidence="6">
    <location>
        <begin position="89"/>
        <end position="107"/>
    </location>
</feature>
<comment type="subcellular location">
    <subcellularLocation>
        <location evidence="1">Cell membrane</location>
        <topology evidence="1">Multi-pass membrane protein</topology>
    </subcellularLocation>
</comment>
<gene>
    <name evidence="8" type="ORF">FYJ74_09505</name>
</gene>
<dbReference type="PIRSF" id="PIRSF006483">
    <property type="entry name" value="Membrane_protein_YitT"/>
    <property type="match status" value="1"/>
</dbReference>
<dbReference type="InterPro" id="IPR003740">
    <property type="entry name" value="YitT"/>
</dbReference>
<keyword evidence="5 6" id="KW-0472">Membrane</keyword>
<reference evidence="8 9" key="1">
    <citation type="submission" date="2019-08" db="EMBL/GenBank/DDBJ databases">
        <title>In-depth cultivation of the pig gut microbiome towards novel bacterial diversity and tailored functional studies.</title>
        <authorList>
            <person name="Wylensek D."/>
            <person name="Hitch T.C.A."/>
            <person name="Clavel T."/>
        </authorList>
    </citation>
    <scope>NUCLEOTIDE SEQUENCE [LARGE SCALE GENOMIC DNA]</scope>
    <source>
        <strain evidence="8 9">SM-530-WT-4B</strain>
    </source>
</reference>
<keyword evidence="4 6" id="KW-1133">Transmembrane helix</keyword>
<dbReference type="InterPro" id="IPR015867">
    <property type="entry name" value="N-reg_PII/ATP_PRibTrfase_C"/>
</dbReference>
<evidence type="ECO:0000256" key="2">
    <source>
        <dbReference type="ARBA" id="ARBA00022475"/>
    </source>
</evidence>
<dbReference type="PANTHER" id="PTHR33545">
    <property type="entry name" value="UPF0750 MEMBRANE PROTEIN YITT-RELATED"/>
    <property type="match status" value="1"/>
</dbReference>
<keyword evidence="2" id="KW-1003">Cell membrane</keyword>
<accession>A0A6L5YDP5</accession>
<dbReference type="Pfam" id="PF10035">
    <property type="entry name" value="DUF2179"/>
    <property type="match status" value="1"/>
</dbReference>
<evidence type="ECO:0000256" key="4">
    <source>
        <dbReference type="ARBA" id="ARBA00022989"/>
    </source>
</evidence>
<dbReference type="RefSeq" id="WP_154529345.1">
    <property type="nucleotide sequence ID" value="NZ_JAXDZJ010000091.1"/>
</dbReference>
<keyword evidence="9" id="KW-1185">Reference proteome</keyword>
<evidence type="ECO:0000256" key="1">
    <source>
        <dbReference type="ARBA" id="ARBA00004651"/>
    </source>
</evidence>
<feature type="domain" description="DUF2179" evidence="7">
    <location>
        <begin position="232"/>
        <end position="286"/>
    </location>
</feature>
<feature type="transmembrane region" description="Helical" evidence="6">
    <location>
        <begin position="119"/>
        <end position="137"/>
    </location>
</feature>
<organism evidence="8 9">
    <name type="scientific">Pyramidobacter porci</name>
    <dbReference type="NCBI Taxonomy" id="2605789"/>
    <lineage>
        <taxon>Bacteria</taxon>
        <taxon>Thermotogati</taxon>
        <taxon>Synergistota</taxon>
        <taxon>Synergistia</taxon>
        <taxon>Synergistales</taxon>
        <taxon>Dethiosulfovibrionaceae</taxon>
        <taxon>Pyramidobacter</taxon>
    </lineage>
</organism>
<feature type="transmembrane region" description="Helical" evidence="6">
    <location>
        <begin position="157"/>
        <end position="179"/>
    </location>
</feature>
<proteinExistence type="predicted"/>
<dbReference type="Pfam" id="PF02588">
    <property type="entry name" value="YitT_membrane"/>
    <property type="match status" value="1"/>
</dbReference>
<dbReference type="EMBL" id="VUNH01000010">
    <property type="protein sequence ID" value="MST56265.1"/>
    <property type="molecule type" value="Genomic_DNA"/>
</dbReference>
<evidence type="ECO:0000313" key="9">
    <source>
        <dbReference type="Proteomes" id="UP000473699"/>
    </source>
</evidence>
<dbReference type="Gene3D" id="3.30.70.120">
    <property type="match status" value="1"/>
</dbReference>
<dbReference type="InterPro" id="IPR019264">
    <property type="entry name" value="DUF2179"/>
</dbReference>
<evidence type="ECO:0000259" key="7">
    <source>
        <dbReference type="Pfam" id="PF10035"/>
    </source>
</evidence>
<evidence type="ECO:0000256" key="3">
    <source>
        <dbReference type="ARBA" id="ARBA00022692"/>
    </source>
</evidence>
<feature type="transmembrane region" description="Helical" evidence="6">
    <location>
        <begin position="20"/>
        <end position="41"/>
    </location>
</feature>
<evidence type="ECO:0000313" key="8">
    <source>
        <dbReference type="EMBL" id="MST56265.1"/>
    </source>
</evidence>
<name>A0A6L5YDP5_9BACT</name>
<comment type="caution">
    <text evidence="8">The sequence shown here is derived from an EMBL/GenBank/DDBJ whole genome shotgun (WGS) entry which is preliminary data.</text>
</comment>
<dbReference type="GO" id="GO:0005886">
    <property type="term" value="C:plasma membrane"/>
    <property type="evidence" value="ECO:0007669"/>
    <property type="project" value="UniProtKB-SubCell"/>
</dbReference>
<dbReference type="Proteomes" id="UP000473699">
    <property type="component" value="Unassembled WGS sequence"/>
</dbReference>
<dbReference type="AlphaFoldDB" id="A0A6L5YDP5"/>
<dbReference type="CDD" id="cd16380">
    <property type="entry name" value="YitT_C"/>
    <property type="match status" value="1"/>
</dbReference>
<evidence type="ECO:0000256" key="5">
    <source>
        <dbReference type="ARBA" id="ARBA00023136"/>
    </source>
</evidence>
<feature type="transmembrane region" description="Helical" evidence="6">
    <location>
        <begin position="61"/>
        <end position="82"/>
    </location>
</feature>
<dbReference type="PANTHER" id="PTHR33545:SF5">
    <property type="entry name" value="UPF0750 MEMBRANE PROTEIN YITT"/>
    <property type="match status" value="1"/>
</dbReference>
<dbReference type="InterPro" id="IPR051461">
    <property type="entry name" value="UPF0750_membrane"/>
</dbReference>
<evidence type="ECO:0000256" key="6">
    <source>
        <dbReference type="SAM" id="Phobius"/>
    </source>
</evidence>
<sequence>MDKRLKIGGLALRAACRRELATFLNVTVGTLLICLCIAALIEPYQFASTGVTGVGLITNYLWGISPVWVLTGGNALLLAWGWKALSPRFALWTLYNTLLTTLALPLFEMFRYPLISNTILAALFGGVVGGLGMGILFREGASSGGMDVAAAVAKKRWGVDVGSASFFVNVGILVLSFVAVDFERVLMGAFSLYVESVVIDWVIKSFDRRTQVMVISAKTGEITRFIMDSLERTATLVAAKGAYRRAPMEMIMVILTRRQAVELKRFVRSIDPGAFLILSDVSEVVGEGFKKWEAS</sequence>
<protein>
    <submittedName>
        <fullName evidence="8">YitT family protein</fullName>
    </submittedName>
</protein>
<keyword evidence="3 6" id="KW-0812">Transmembrane</keyword>